<dbReference type="Gene3D" id="3.40.50.11060">
    <property type="entry name" value="GTPase HflX, N-terminal domain"/>
    <property type="match status" value="1"/>
</dbReference>
<keyword evidence="1" id="KW-0479">Metal-binding</keyword>
<keyword evidence="2" id="KW-0547">Nucleotide-binding</keyword>
<dbReference type="AlphaFoldDB" id="A0AAN8JIR1"/>
<keyword evidence="3" id="KW-0460">Magnesium</keyword>
<proteinExistence type="predicted"/>
<evidence type="ECO:0000256" key="1">
    <source>
        <dbReference type="ARBA" id="ARBA00022723"/>
    </source>
</evidence>
<dbReference type="NCBIfam" id="TIGR03156">
    <property type="entry name" value="GTP_HflX"/>
    <property type="match status" value="1"/>
</dbReference>
<dbReference type="GO" id="GO:0005525">
    <property type="term" value="F:GTP binding"/>
    <property type="evidence" value="ECO:0007669"/>
    <property type="project" value="UniProtKB-KW"/>
</dbReference>
<dbReference type="PANTHER" id="PTHR10229">
    <property type="entry name" value="GTP-BINDING PROTEIN HFLX"/>
    <property type="match status" value="1"/>
</dbReference>
<dbReference type="InterPro" id="IPR027417">
    <property type="entry name" value="P-loop_NTPase"/>
</dbReference>
<keyword evidence="8" id="KW-1185">Reference proteome</keyword>
<dbReference type="InterPro" id="IPR006073">
    <property type="entry name" value="GTP-bd"/>
</dbReference>
<feature type="domain" description="Hflx-type G" evidence="6">
    <location>
        <begin position="269"/>
        <end position="433"/>
    </location>
</feature>
<keyword evidence="5" id="KW-0175">Coiled coil</keyword>
<dbReference type="PROSITE" id="PS51705">
    <property type="entry name" value="G_HFLX"/>
    <property type="match status" value="1"/>
</dbReference>
<comment type="caution">
    <text evidence="7">The sequence shown here is derived from an EMBL/GenBank/DDBJ whole genome shotgun (WGS) entry which is preliminary data.</text>
</comment>
<dbReference type="InterPro" id="IPR030394">
    <property type="entry name" value="G_HFLX_dom"/>
</dbReference>
<evidence type="ECO:0000313" key="8">
    <source>
        <dbReference type="Proteomes" id="UP001347796"/>
    </source>
</evidence>
<gene>
    <name evidence="7" type="ORF">SNE40_014660</name>
</gene>
<evidence type="ECO:0000256" key="4">
    <source>
        <dbReference type="ARBA" id="ARBA00023134"/>
    </source>
</evidence>
<dbReference type="SUPFAM" id="SSF52540">
    <property type="entry name" value="P-loop containing nucleoside triphosphate hydrolases"/>
    <property type="match status" value="1"/>
</dbReference>
<dbReference type="Pfam" id="PF01926">
    <property type="entry name" value="MMR_HSR1"/>
    <property type="match status" value="1"/>
</dbReference>
<dbReference type="GO" id="GO:0005737">
    <property type="term" value="C:cytoplasm"/>
    <property type="evidence" value="ECO:0007669"/>
    <property type="project" value="TreeGrafter"/>
</dbReference>
<dbReference type="InterPro" id="IPR025121">
    <property type="entry name" value="GTPase_HflX_N"/>
</dbReference>
<dbReference type="InterPro" id="IPR016496">
    <property type="entry name" value="GTPase_HflX"/>
</dbReference>
<evidence type="ECO:0000313" key="7">
    <source>
        <dbReference type="EMBL" id="KAK6176360.1"/>
    </source>
</evidence>
<dbReference type="CDD" id="cd01878">
    <property type="entry name" value="HflX"/>
    <property type="match status" value="1"/>
</dbReference>
<dbReference type="PANTHER" id="PTHR10229:SF0">
    <property type="entry name" value="GTP-BINDING PROTEIN 6-RELATED"/>
    <property type="match status" value="1"/>
</dbReference>
<dbReference type="FunFam" id="3.40.50.300:FF:000886">
    <property type="entry name" value="Putative GTP-binding protein 6"/>
    <property type="match status" value="1"/>
</dbReference>
<organism evidence="7 8">
    <name type="scientific">Patella caerulea</name>
    <name type="common">Rayed Mediterranean limpet</name>
    <dbReference type="NCBI Taxonomy" id="87958"/>
    <lineage>
        <taxon>Eukaryota</taxon>
        <taxon>Metazoa</taxon>
        <taxon>Spiralia</taxon>
        <taxon>Lophotrochozoa</taxon>
        <taxon>Mollusca</taxon>
        <taxon>Gastropoda</taxon>
        <taxon>Patellogastropoda</taxon>
        <taxon>Patelloidea</taxon>
        <taxon>Patellidae</taxon>
        <taxon>Patella</taxon>
    </lineage>
</organism>
<dbReference type="Pfam" id="PF16360">
    <property type="entry name" value="GTP-bdg_M"/>
    <property type="match status" value="1"/>
</dbReference>
<dbReference type="EMBL" id="JAZGQO010000010">
    <property type="protein sequence ID" value="KAK6176360.1"/>
    <property type="molecule type" value="Genomic_DNA"/>
</dbReference>
<reference evidence="7 8" key="1">
    <citation type="submission" date="2024-01" db="EMBL/GenBank/DDBJ databases">
        <title>The genome of the rayed Mediterranean limpet Patella caerulea (Linnaeus, 1758).</title>
        <authorList>
            <person name="Anh-Thu Weber A."/>
            <person name="Halstead-Nussloch G."/>
        </authorList>
    </citation>
    <scope>NUCLEOTIDE SEQUENCE [LARGE SCALE GENOMIC DNA]</scope>
    <source>
        <strain evidence="7">AATW-2023a</strain>
        <tissue evidence="7">Whole specimen</tissue>
    </source>
</reference>
<name>A0AAN8JIR1_PATCE</name>
<dbReference type="Pfam" id="PF13167">
    <property type="entry name" value="GTP-bdg_N"/>
    <property type="match status" value="1"/>
</dbReference>
<dbReference type="GO" id="GO:0043022">
    <property type="term" value="F:ribosome binding"/>
    <property type="evidence" value="ECO:0007669"/>
    <property type="project" value="TreeGrafter"/>
</dbReference>
<dbReference type="GO" id="GO:0046872">
    <property type="term" value="F:metal ion binding"/>
    <property type="evidence" value="ECO:0007669"/>
    <property type="project" value="UniProtKB-KW"/>
</dbReference>
<feature type="coiled-coil region" evidence="5">
    <location>
        <begin position="235"/>
        <end position="262"/>
    </location>
</feature>
<dbReference type="Proteomes" id="UP001347796">
    <property type="component" value="Unassembled WGS sequence"/>
</dbReference>
<dbReference type="Gene3D" id="3.40.50.300">
    <property type="entry name" value="P-loop containing nucleotide triphosphate hydrolases"/>
    <property type="match status" value="1"/>
</dbReference>
<evidence type="ECO:0000256" key="3">
    <source>
        <dbReference type="ARBA" id="ARBA00022842"/>
    </source>
</evidence>
<keyword evidence="4" id="KW-0342">GTP-binding</keyword>
<evidence type="ECO:0000259" key="6">
    <source>
        <dbReference type="PROSITE" id="PS51705"/>
    </source>
</evidence>
<evidence type="ECO:0000256" key="2">
    <source>
        <dbReference type="ARBA" id="ARBA00022741"/>
    </source>
</evidence>
<sequence>MLSRVLSKKVTGIGFLSFSKLRWLSNRFYHSNEIYIENQSSGNESELLNDSKYKNYIREICQIPDAGHQLFVIQPDIKSGARRSKWSTAELRLQETCSLVETLPMWRVVGKKIVTAKRPGTAYIFGSGTFKVLTSMICSSRNVSAVLLSIDMLSRQQLEMLQKAWGVPVFDRYTIVLQIFKDHARTKESKLQIALAEIPFLRNRLNQFQDGQHDQQVGGAQLAGGAGQTYLHSRRLILQDREMKLRKALSKLENQRSLLRKERLKRKISSIAVVGYTNSGKTTLIKALTGDSKLEPKDCLFATLDVTAHAGKLPNNMTALFMDTVGFISDIPTNLIDAFSATLEDAVIADVIVHVRDISHPDTESQKRNVLQTLSTMLPADKLPNIIEVCNKIDLCSSDISIEETSSIFISATSGRGLLQLRHEIQHRLIQATGQLKKKFKIPNGGPHLSWLYKEATVCGVEPHEDVEYLIVDTVISVSAYSKFKSYFSNSKYKDS</sequence>
<dbReference type="InterPro" id="IPR032305">
    <property type="entry name" value="GTP-bd_M"/>
</dbReference>
<evidence type="ECO:0000256" key="5">
    <source>
        <dbReference type="SAM" id="Coils"/>
    </source>
</evidence>
<accession>A0AAN8JIR1</accession>
<dbReference type="InterPro" id="IPR042108">
    <property type="entry name" value="GTPase_HflX_N_sf"/>
</dbReference>
<protein>
    <recommendedName>
        <fullName evidence="6">Hflx-type G domain-containing protein</fullName>
    </recommendedName>
</protein>